<name>A0A167CI42_9HYPO</name>
<organism evidence="2 3">
    <name type="scientific">Beauveria brongniartii RCEF 3172</name>
    <dbReference type="NCBI Taxonomy" id="1081107"/>
    <lineage>
        <taxon>Eukaryota</taxon>
        <taxon>Fungi</taxon>
        <taxon>Dikarya</taxon>
        <taxon>Ascomycota</taxon>
        <taxon>Pezizomycotina</taxon>
        <taxon>Sordariomycetes</taxon>
        <taxon>Hypocreomycetidae</taxon>
        <taxon>Hypocreales</taxon>
        <taxon>Cordycipitaceae</taxon>
        <taxon>Beauveria</taxon>
        <taxon>Beauveria brongniartii</taxon>
    </lineage>
</organism>
<keyword evidence="1" id="KW-1133">Transmembrane helix</keyword>
<evidence type="ECO:0000313" key="3">
    <source>
        <dbReference type="Proteomes" id="UP000076863"/>
    </source>
</evidence>
<evidence type="ECO:0000256" key="1">
    <source>
        <dbReference type="SAM" id="Phobius"/>
    </source>
</evidence>
<dbReference type="Proteomes" id="UP000076863">
    <property type="component" value="Unassembled WGS sequence"/>
</dbReference>
<evidence type="ECO:0000313" key="2">
    <source>
        <dbReference type="EMBL" id="OAA41222.1"/>
    </source>
</evidence>
<sequence length="111" mass="12920">MDEPIRYYVNYVIISRAWTSILIFALYFRARPWVKWTDLAWTLIFCIWVLGTSWSVYETNKHNHLQIGGIIYAAFATTFDVVFLVVRPCIEEPLKQNNGIEGGVFSLRSVV</sequence>
<keyword evidence="1" id="KW-0812">Transmembrane</keyword>
<reference evidence="2 3" key="1">
    <citation type="journal article" date="2016" name="Genome Biol. Evol.">
        <title>Divergent and convergent evolution of fungal pathogenicity.</title>
        <authorList>
            <person name="Shang Y."/>
            <person name="Xiao G."/>
            <person name="Zheng P."/>
            <person name="Cen K."/>
            <person name="Zhan S."/>
            <person name="Wang C."/>
        </authorList>
    </citation>
    <scope>NUCLEOTIDE SEQUENCE [LARGE SCALE GENOMIC DNA]</scope>
    <source>
        <strain evidence="2 3">RCEF 3172</strain>
    </source>
</reference>
<keyword evidence="3" id="KW-1185">Reference proteome</keyword>
<proteinExistence type="predicted"/>
<comment type="caution">
    <text evidence="2">The sequence shown here is derived from an EMBL/GenBank/DDBJ whole genome shotgun (WGS) entry which is preliminary data.</text>
</comment>
<feature type="transmembrane region" description="Helical" evidence="1">
    <location>
        <begin position="6"/>
        <end position="27"/>
    </location>
</feature>
<keyword evidence="1" id="KW-0472">Membrane</keyword>
<protein>
    <submittedName>
        <fullName evidence="2">Uncharacterized protein</fullName>
    </submittedName>
</protein>
<feature type="transmembrane region" description="Helical" evidence="1">
    <location>
        <begin position="39"/>
        <end position="57"/>
    </location>
</feature>
<feature type="transmembrane region" description="Helical" evidence="1">
    <location>
        <begin position="69"/>
        <end position="86"/>
    </location>
</feature>
<gene>
    <name evidence="2" type="ORF">BBO_05758</name>
</gene>
<accession>A0A167CI42</accession>
<dbReference type="OrthoDB" id="10273312at2759"/>
<dbReference type="EMBL" id="AZHA01000017">
    <property type="protein sequence ID" value="OAA41222.1"/>
    <property type="molecule type" value="Genomic_DNA"/>
</dbReference>
<dbReference type="AlphaFoldDB" id="A0A167CI42"/>